<reference evidence="2 3" key="1">
    <citation type="submission" date="2018-01" db="EMBL/GenBank/DDBJ databases">
        <title>Draft genome of the strawberry crown rot pathogen Phytophthora cactorum.</title>
        <authorList>
            <person name="Armitage A.D."/>
            <person name="Lysoe E."/>
            <person name="Nellist C.F."/>
            <person name="Harrison R.J."/>
            <person name="Brurberg M.B."/>
        </authorList>
    </citation>
    <scope>NUCLEOTIDE SEQUENCE [LARGE SCALE GENOMIC DNA]</scope>
    <source>
        <strain evidence="2 3">10300</strain>
    </source>
</reference>
<name>A0A329S5M0_9STRA</name>
<sequence length="118" mass="13435">MRTTFTDSEDKLLVQIAYQFEREGLRVTWNYVARRMKTKRDAKELRLRLSSLKRTDGKSIKAFRLAFLVGCLRDHIGQVVERASEGEEAGLDVQPQASSVQQVLSLIPVRLVVTLVMA</sequence>
<proteinExistence type="predicted"/>
<evidence type="ECO:0008006" key="4">
    <source>
        <dbReference type="Google" id="ProtNLM"/>
    </source>
</evidence>
<gene>
    <name evidence="1" type="ORF">JG687_00011748</name>
    <name evidence="2" type="ORF">PC110_g11405</name>
</gene>
<dbReference type="AlphaFoldDB" id="A0A329S5M0"/>
<dbReference type="Proteomes" id="UP000251314">
    <property type="component" value="Unassembled WGS sequence"/>
</dbReference>
<evidence type="ECO:0000313" key="3">
    <source>
        <dbReference type="Proteomes" id="UP000251314"/>
    </source>
</evidence>
<reference evidence="1" key="2">
    <citation type="submission" date="2021-01" db="EMBL/GenBank/DDBJ databases">
        <title>Phytophthora aleatoria, a newly-described species from Pinus radiata is distinct from Phytophthora cactorum isolates based on comparative genomics.</title>
        <authorList>
            <person name="Mcdougal R."/>
            <person name="Panda P."/>
            <person name="Williams N."/>
            <person name="Studholme D.J."/>
        </authorList>
    </citation>
    <scope>NUCLEOTIDE SEQUENCE</scope>
    <source>
        <strain evidence="1">NZFS 3830</strain>
    </source>
</reference>
<comment type="caution">
    <text evidence="2">The sequence shown here is derived from an EMBL/GenBank/DDBJ whole genome shotgun (WGS) entry which is preliminary data.</text>
</comment>
<keyword evidence="3" id="KW-1185">Reference proteome</keyword>
<evidence type="ECO:0000313" key="2">
    <source>
        <dbReference type="EMBL" id="RAW32254.1"/>
    </source>
</evidence>
<accession>A0A329S5M0</accession>
<dbReference type="VEuPathDB" id="FungiDB:PC110_g11405"/>
<dbReference type="EMBL" id="JAENGZ010000737">
    <property type="protein sequence ID" value="KAG6954562.1"/>
    <property type="molecule type" value="Genomic_DNA"/>
</dbReference>
<dbReference type="Proteomes" id="UP000688947">
    <property type="component" value="Unassembled WGS sequence"/>
</dbReference>
<protein>
    <recommendedName>
        <fullName evidence="4">Homeodomain-like</fullName>
    </recommendedName>
</protein>
<dbReference type="EMBL" id="MJFZ01000285">
    <property type="protein sequence ID" value="RAW32254.1"/>
    <property type="molecule type" value="Genomic_DNA"/>
</dbReference>
<evidence type="ECO:0000313" key="1">
    <source>
        <dbReference type="EMBL" id="KAG6954562.1"/>
    </source>
</evidence>
<organism evidence="2 3">
    <name type="scientific">Phytophthora cactorum</name>
    <dbReference type="NCBI Taxonomy" id="29920"/>
    <lineage>
        <taxon>Eukaryota</taxon>
        <taxon>Sar</taxon>
        <taxon>Stramenopiles</taxon>
        <taxon>Oomycota</taxon>
        <taxon>Peronosporomycetes</taxon>
        <taxon>Peronosporales</taxon>
        <taxon>Peronosporaceae</taxon>
        <taxon>Phytophthora</taxon>
    </lineage>
</organism>
<dbReference type="OrthoDB" id="105693at2759"/>